<dbReference type="RefSeq" id="WP_244533391.1">
    <property type="nucleotide sequence ID" value="NZ_AP014704.1"/>
</dbReference>
<evidence type="ECO:0000313" key="6">
    <source>
        <dbReference type="EMBL" id="BAQ48237.1"/>
    </source>
</evidence>
<comment type="similarity">
    <text evidence="1">Belongs to the metallo-beta-lactamase superfamily.</text>
</comment>
<reference evidence="7" key="2">
    <citation type="submission" date="2015-01" db="EMBL/GenBank/DDBJ databases">
        <title>Complete genome sequence of Methylobacterium aquaticum strain 22A.</title>
        <authorList>
            <person name="Tani A."/>
            <person name="Ogura Y."/>
            <person name="Hayashi T."/>
        </authorList>
    </citation>
    <scope>NUCLEOTIDE SEQUENCE [LARGE SCALE GENOMIC DNA]</scope>
    <source>
        <strain evidence="7">MA-22A</strain>
    </source>
</reference>
<keyword evidence="3" id="KW-0378">Hydrolase</keyword>
<protein>
    <submittedName>
        <fullName evidence="6">Beta-lactamase</fullName>
    </submittedName>
</protein>
<dbReference type="Proteomes" id="UP000061432">
    <property type="component" value="Chromosome"/>
</dbReference>
<dbReference type="InterPro" id="IPR001279">
    <property type="entry name" value="Metallo-B-lactamas"/>
</dbReference>
<evidence type="ECO:0000256" key="1">
    <source>
        <dbReference type="ARBA" id="ARBA00007749"/>
    </source>
</evidence>
<keyword evidence="4" id="KW-0862">Zinc</keyword>
<dbReference type="PANTHER" id="PTHR42978">
    <property type="entry name" value="QUORUM-QUENCHING LACTONASE YTNP-RELATED-RELATED"/>
    <property type="match status" value="1"/>
</dbReference>
<name>A0A0C6FM73_9HYPH</name>
<accession>A0A0C6FM73</accession>
<dbReference type="Gene3D" id="3.60.15.10">
    <property type="entry name" value="Ribonuclease Z/Hydroxyacylglutathione hydrolase-like"/>
    <property type="match status" value="1"/>
</dbReference>
<dbReference type="InterPro" id="IPR036866">
    <property type="entry name" value="RibonucZ/Hydroxyglut_hydro"/>
</dbReference>
<dbReference type="SUPFAM" id="SSF56281">
    <property type="entry name" value="Metallo-hydrolase/oxidoreductase"/>
    <property type="match status" value="1"/>
</dbReference>
<dbReference type="PATRIC" id="fig|270351.10.peg.5160"/>
<proteinExistence type="inferred from homology"/>
<reference evidence="6 7" key="1">
    <citation type="journal article" date="2015" name="Genome Announc.">
        <title>Complete Genome Sequence of Methylobacterium aquaticum Strain 22A, Isolated from Racomitrium japonicum Moss.</title>
        <authorList>
            <person name="Tani A."/>
            <person name="Ogura Y."/>
            <person name="Hayashi T."/>
            <person name="Kimbara K."/>
        </authorList>
    </citation>
    <scope>NUCLEOTIDE SEQUENCE [LARGE SCALE GENOMIC DNA]</scope>
    <source>
        <strain evidence="6 7">MA-22A</strain>
    </source>
</reference>
<evidence type="ECO:0000259" key="5">
    <source>
        <dbReference type="SMART" id="SM00849"/>
    </source>
</evidence>
<evidence type="ECO:0000256" key="3">
    <source>
        <dbReference type="ARBA" id="ARBA00022801"/>
    </source>
</evidence>
<evidence type="ECO:0000256" key="2">
    <source>
        <dbReference type="ARBA" id="ARBA00022723"/>
    </source>
</evidence>
<dbReference type="GO" id="GO:0016787">
    <property type="term" value="F:hydrolase activity"/>
    <property type="evidence" value="ECO:0007669"/>
    <property type="project" value="UniProtKB-KW"/>
</dbReference>
<evidence type="ECO:0000313" key="7">
    <source>
        <dbReference type="Proteomes" id="UP000061432"/>
    </source>
</evidence>
<feature type="domain" description="Metallo-beta-lactamase" evidence="5">
    <location>
        <begin position="64"/>
        <end position="267"/>
    </location>
</feature>
<dbReference type="KEGG" id="maqu:Maq22A_c26915"/>
<dbReference type="GO" id="GO:0046872">
    <property type="term" value="F:metal ion binding"/>
    <property type="evidence" value="ECO:0007669"/>
    <property type="project" value="UniProtKB-KW"/>
</dbReference>
<dbReference type="EMBL" id="AP014704">
    <property type="protein sequence ID" value="BAQ48237.1"/>
    <property type="molecule type" value="Genomic_DNA"/>
</dbReference>
<gene>
    <name evidence="6" type="primary">gloB</name>
    <name evidence="6" type="ORF">Maq22A_c26915</name>
</gene>
<keyword evidence="2" id="KW-0479">Metal-binding</keyword>
<dbReference type="AlphaFoldDB" id="A0A0C6FM73"/>
<evidence type="ECO:0000256" key="4">
    <source>
        <dbReference type="ARBA" id="ARBA00022833"/>
    </source>
</evidence>
<dbReference type="SMART" id="SM00849">
    <property type="entry name" value="Lactamase_B"/>
    <property type="match status" value="1"/>
</dbReference>
<dbReference type="PANTHER" id="PTHR42978:SF6">
    <property type="entry name" value="QUORUM-QUENCHING LACTONASE YTNP-RELATED"/>
    <property type="match status" value="1"/>
</dbReference>
<dbReference type="Pfam" id="PF00753">
    <property type="entry name" value="Lactamase_B"/>
    <property type="match status" value="1"/>
</dbReference>
<dbReference type="STRING" id="270351.Maq22A_c26915"/>
<dbReference type="CDD" id="cd07720">
    <property type="entry name" value="OPHC2-like_MBL-fold"/>
    <property type="match status" value="1"/>
</dbReference>
<sequence length="294" mass="30762">MSIAPTADFARPGVLPWTLGNRVVVALNDGHLVATLGLVQGIPADEAGRLQEEGFRDAVAPRITVNAFLILGGDKPVLVDAGMGSGGPETLGHLPEALAACGVAPEDVGTVLVTHLHSDHIGGLIARDGAVAFPNAEVVIPEAEAAYWLAEGAEARAPEGARAGFRRAHALVAAYGDRIRRAGEGEVLPGIEAILAPGHTPGHTAYRVQSGDRSLLIWGDVVHLPAIQLPRPEVGLTFDVDREVAAATRKRILDQVAAERSLVAGMHLEFPALGYVRRTGAGFAWVPEQWSAAS</sequence>
<dbReference type="InterPro" id="IPR051013">
    <property type="entry name" value="MBL_superfamily_lactonases"/>
</dbReference>
<organism evidence="6 7">
    <name type="scientific">Methylobacterium aquaticum</name>
    <dbReference type="NCBI Taxonomy" id="270351"/>
    <lineage>
        <taxon>Bacteria</taxon>
        <taxon>Pseudomonadati</taxon>
        <taxon>Pseudomonadota</taxon>
        <taxon>Alphaproteobacteria</taxon>
        <taxon>Hyphomicrobiales</taxon>
        <taxon>Methylobacteriaceae</taxon>
        <taxon>Methylobacterium</taxon>
    </lineage>
</organism>